<dbReference type="Pfam" id="PF22564">
    <property type="entry name" value="HAAS"/>
    <property type="match status" value="1"/>
</dbReference>
<reference evidence="2 3" key="1">
    <citation type="submission" date="2023-07" db="EMBL/GenBank/DDBJ databases">
        <title>Sequencing the genomes of 1000 actinobacteria strains.</title>
        <authorList>
            <person name="Klenk H.-P."/>
        </authorList>
    </citation>
    <scope>NUCLEOTIDE SEQUENCE [LARGE SCALE GENOMIC DNA]</scope>
    <source>
        <strain evidence="2 3">DSM 44709</strain>
    </source>
</reference>
<comment type="caution">
    <text evidence="2">The sequence shown here is derived from an EMBL/GenBank/DDBJ whole genome shotgun (WGS) entry which is preliminary data.</text>
</comment>
<organism evidence="2 3">
    <name type="scientific">Catenuloplanes indicus</name>
    <dbReference type="NCBI Taxonomy" id="137267"/>
    <lineage>
        <taxon>Bacteria</taxon>
        <taxon>Bacillati</taxon>
        <taxon>Actinomycetota</taxon>
        <taxon>Actinomycetes</taxon>
        <taxon>Micromonosporales</taxon>
        <taxon>Micromonosporaceae</taxon>
        <taxon>Catenuloplanes</taxon>
    </lineage>
</organism>
<protein>
    <submittedName>
        <fullName evidence="2">Uncharacterized protein</fullName>
    </submittedName>
</protein>
<dbReference type="RefSeq" id="WP_307243528.1">
    <property type="nucleotide sequence ID" value="NZ_JAUSUZ010000001.1"/>
</dbReference>
<dbReference type="AlphaFoldDB" id="A0AAE4B297"/>
<evidence type="ECO:0000313" key="2">
    <source>
        <dbReference type="EMBL" id="MDQ0368778.1"/>
    </source>
</evidence>
<feature type="transmembrane region" description="Helical" evidence="1">
    <location>
        <begin position="171"/>
        <end position="189"/>
    </location>
</feature>
<name>A0AAE4B297_9ACTN</name>
<feature type="transmembrane region" description="Helical" evidence="1">
    <location>
        <begin position="143"/>
        <end position="165"/>
    </location>
</feature>
<gene>
    <name evidence="2" type="ORF">J2S42_005447</name>
</gene>
<proteinExistence type="predicted"/>
<evidence type="ECO:0000313" key="3">
    <source>
        <dbReference type="Proteomes" id="UP001240236"/>
    </source>
</evidence>
<accession>A0AAE4B297</accession>
<feature type="transmembrane region" description="Helical" evidence="1">
    <location>
        <begin position="107"/>
        <end position="131"/>
    </location>
</feature>
<sequence>MPSVIDEYVADVAGRLHGPARLRRDMLAEIRDALTDAAEAEGAETAVARFGPAREIADGLQEVLAAARAGRTTVLLVVVLGAAWAQAELSGLDGWAEWRGAMPGPGYLWLAEAVDVLSGVSLAAAGLAWALRRRWPPREMARLVAGVTMGVMALTALGGVLLVGLSPHGRLSGTLLWAAPFALVQLSAYRTWRAARAGCPDRVSGEDPGFSPG</sequence>
<keyword evidence="3" id="KW-1185">Reference proteome</keyword>
<dbReference type="EMBL" id="JAUSUZ010000001">
    <property type="protein sequence ID" value="MDQ0368778.1"/>
    <property type="molecule type" value="Genomic_DNA"/>
</dbReference>
<feature type="transmembrane region" description="Helical" evidence="1">
    <location>
        <begin position="69"/>
        <end position="87"/>
    </location>
</feature>
<keyword evidence="1" id="KW-0472">Membrane</keyword>
<keyword evidence="1" id="KW-1133">Transmembrane helix</keyword>
<evidence type="ECO:0000256" key="1">
    <source>
        <dbReference type="SAM" id="Phobius"/>
    </source>
</evidence>
<keyword evidence="1" id="KW-0812">Transmembrane</keyword>
<dbReference type="Proteomes" id="UP001240236">
    <property type="component" value="Unassembled WGS sequence"/>
</dbReference>